<name>A0A9J6EA26_RHIMP</name>
<dbReference type="EMBL" id="JABSTU010000005">
    <property type="protein sequence ID" value="KAH8031105.1"/>
    <property type="molecule type" value="Genomic_DNA"/>
</dbReference>
<evidence type="ECO:0000256" key="7">
    <source>
        <dbReference type="ARBA" id="ARBA00049790"/>
    </source>
</evidence>
<dbReference type="Pfam" id="PF09445">
    <property type="entry name" value="Methyltransf_15"/>
    <property type="match status" value="1"/>
</dbReference>
<organism evidence="8 9">
    <name type="scientific">Rhipicephalus microplus</name>
    <name type="common">Cattle tick</name>
    <name type="synonym">Boophilus microplus</name>
    <dbReference type="NCBI Taxonomy" id="6941"/>
    <lineage>
        <taxon>Eukaryota</taxon>
        <taxon>Metazoa</taxon>
        <taxon>Ecdysozoa</taxon>
        <taxon>Arthropoda</taxon>
        <taxon>Chelicerata</taxon>
        <taxon>Arachnida</taxon>
        <taxon>Acari</taxon>
        <taxon>Parasitiformes</taxon>
        <taxon>Ixodida</taxon>
        <taxon>Ixodoidea</taxon>
        <taxon>Ixodidae</taxon>
        <taxon>Rhipicephalinae</taxon>
        <taxon>Rhipicephalus</taxon>
        <taxon>Boophilus</taxon>
    </lineage>
</organism>
<dbReference type="PANTHER" id="PTHR14741">
    <property type="entry name" value="S-ADENOSYLMETHIONINE-DEPENDENT METHYLTRANSFERASE RELATED"/>
    <property type="match status" value="1"/>
</dbReference>
<reference evidence="8" key="2">
    <citation type="submission" date="2021-09" db="EMBL/GenBank/DDBJ databases">
        <authorList>
            <person name="Jia N."/>
            <person name="Wang J."/>
            <person name="Shi W."/>
            <person name="Du L."/>
            <person name="Sun Y."/>
            <person name="Zhan W."/>
            <person name="Jiang J."/>
            <person name="Wang Q."/>
            <person name="Zhang B."/>
            <person name="Ji P."/>
            <person name="Sakyi L.B."/>
            <person name="Cui X."/>
            <person name="Yuan T."/>
            <person name="Jiang B."/>
            <person name="Yang W."/>
            <person name="Lam T.T.-Y."/>
            <person name="Chang Q."/>
            <person name="Ding S."/>
            <person name="Wang X."/>
            <person name="Zhu J."/>
            <person name="Ruan X."/>
            <person name="Zhao L."/>
            <person name="Wei J."/>
            <person name="Que T."/>
            <person name="Du C."/>
            <person name="Cheng J."/>
            <person name="Dai P."/>
            <person name="Han X."/>
            <person name="Huang E."/>
            <person name="Gao Y."/>
            <person name="Liu J."/>
            <person name="Shao H."/>
            <person name="Ye R."/>
            <person name="Li L."/>
            <person name="Wei W."/>
            <person name="Wang X."/>
            <person name="Wang C."/>
            <person name="Huo Q."/>
            <person name="Li W."/>
            <person name="Guo W."/>
            <person name="Chen H."/>
            <person name="Chen S."/>
            <person name="Zhou L."/>
            <person name="Zhou L."/>
            <person name="Ni X."/>
            <person name="Tian J."/>
            <person name="Zhou Y."/>
            <person name="Sheng Y."/>
            <person name="Liu T."/>
            <person name="Pan Y."/>
            <person name="Xia L."/>
            <person name="Li J."/>
            <person name="Zhao F."/>
            <person name="Cao W."/>
        </authorList>
    </citation>
    <scope>NUCLEOTIDE SEQUENCE</scope>
    <source>
        <strain evidence="8">Rmic-2018</strain>
        <tissue evidence="8">Larvae</tissue>
    </source>
</reference>
<evidence type="ECO:0000313" key="8">
    <source>
        <dbReference type="EMBL" id="KAH8031105.1"/>
    </source>
</evidence>
<gene>
    <name evidence="8" type="ORF">HPB51_012825</name>
</gene>
<protein>
    <recommendedName>
        <fullName evidence="1">Trimethylguanosine synthase</fullName>
    </recommendedName>
    <alternativeName>
        <fullName evidence="7">Cap-specific guanine-N(2) methyltransferase</fullName>
    </alternativeName>
</protein>
<comment type="caution">
    <text evidence="8">The sequence shown here is derived from an EMBL/GenBank/DDBJ whole genome shotgun (WGS) entry which is preliminary data.</text>
</comment>
<dbReference type="Gene3D" id="3.40.50.150">
    <property type="entry name" value="Vaccinia Virus protein VP39"/>
    <property type="match status" value="1"/>
</dbReference>
<accession>A0A9J6EA26</accession>
<evidence type="ECO:0000256" key="5">
    <source>
        <dbReference type="ARBA" id="ARBA00048763"/>
    </source>
</evidence>
<comment type="catalytic activity">
    <reaction evidence="4">
        <text>a 5'-end (N(7)-methyl 5'-triphosphoguanosine)-ribonucleoside in snoRNA + S-adenosyl-L-methionine = a 5'-end (N(2),N(7)-dimethyl 5'-triphosphoguanosine)-ribonucleoside in snoRNA + S-adenosyl-L-homocysteine + H(+)</text>
        <dbReference type="Rhea" id="RHEA:78475"/>
        <dbReference type="Rhea" id="RHEA-COMP:19086"/>
        <dbReference type="Rhea" id="RHEA-COMP:19088"/>
        <dbReference type="ChEBI" id="CHEBI:15378"/>
        <dbReference type="ChEBI" id="CHEBI:57856"/>
        <dbReference type="ChEBI" id="CHEBI:59789"/>
        <dbReference type="ChEBI" id="CHEBI:156461"/>
        <dbReference type="ChEBI" id="CHEBI:172880"/>
    </reaction>
    <physiologicalReaction direction="left-to-right" evidence="4">
        <dbReference type="Rhea" id="RHEA:78476"/>
    </physiologicalReaction>
</comment>
<comment type="catalytic activity">
    <reaction evidence="5">
        <text>a 5'-end (N(2),N(7)-dimethyl 5'-triphosphoguanosine)-ribonucleoside in snRNA + S-adenosyl-L-methionine = a 5'-end (N(2),N(2),N(7)-trimethyl 5'-triphosphoguanosine)-ribonucleoside in snRNA + S-adenosyl-L-homocysteine + H(+)</text>
        <dbReference type="Rhea" id="RHEA:78479"/>
        <dbReference type="Rhea" id="RHEA-COMP:19087"/>
        <dbReference type="Rhea" id="RHEA-COMP:19089"/>
        <dbReference type="ChEBI" id="CHEBI:15378"/>
        <dbReference type="ChEBI" id="CHEBI:57856"/>
        <dbReference type="ChEBI" id="CHEBI:59789"/>
        <dbReference type="ChEBI" id="CHEBI:167623"/>
        <dbReference type="ChEBI" id="CHEBI:172880"/>
    </reaction>
    <physiologicalReaction direction="left-to-right" evidence="5">
        <dbReference type="Rhea" id="RHEA:78480"/>
    </physiologicalReaction>
</comment>
<proteinExistence type="inferred from homology"/>
<evidence type="ECO:0000256" key="1">
    <source>
        <dbReference type="ARBA" id="ARBA00018517"/>
    </source>
</evidence>
<evidence type="ECO:0000256" key="3">
    <source>
        <dbReference type="ARBA" id="ARBA00047418"/>
    </source>
</evidence>
<reference evidence="8" key="1">
    <citation type="journal article" date="2020" name="Cell">
        <title>Large-Scale Comparative Analyses of Tick Genomes Elucidate Their Genetic Diversity and Vector Capacities.</title>
        <authorList>
            <consortium name="Tick Genome and Microbiome Consortium (TIGMIC)"/>
            <person name="Jia N."/>
            <person name="Wang J."/>
            <person name="Shi W."/>
            <person name="Du L."/>
            <person name="Sun Y."/>
            <person name="Zhan W."/>
            <person name="Jiang J.F."/>
            <person name="Wang Q."/>
            <person name="Zhang B."/>
            <person name="Ji P."/>
            <person name="Bell-Sakyi L."/>
            <person name="Cui X.M."/>
            <person name="Yuan T.T."/>
            <person name="Jiang B.G."/>
            <person name="Yang W.F."/>
            <person name="Lam T.T."/>
            <person name="Chang Q.C."/>
            <person name="Ding S.J."/>
            <person name="Wang X.J."/>
            <person name="Zhu J.G."/>
            <person name="Ruan X.D."/>
            <person name="Zhao L."/>
            <person name="Wei J.T."/>
            <person name="Ye R.Z."/>
            <person name="Que T.C."/>
            <person name="Du C.H."/>
            <person name="Zhou Y.H."/>
            <person name="Cheng J.X."/>
            <person name="Dai P.F."/>
            <person name="Guo W.B."/>
            <person name="Han X.H."/>
            <person name="Huang E.J."/>
            <person name="Li L.F."/>
            <person name="Wei W."/>
            <person name="Gao Y.C."/>
            <person name="Liu J.Z."/>
            <person name="Shao H.Z."/>
            <person name="Wang X."/>
            <person name="Wang C.C."/>
            <person name="Yang T.C."/>
            <person name="Huo Q.B."/>
            <person name="Li W."/>
            <person name="Chen H.Y."/>
            <person name="Chen S.E."/>
            <person name="Zhou L.G."/>
            <person name="Ni X.B."/>
            <person name="Tian J.H."/>
            <person name="Sheng Y."/>
            <person name="Liu T."/>
            <person name="Pan Y.S."/>
            <person name="Xia L.Y."/>
            <person name="Li J."/>
            <person name="Zhao F."/>
            <person name="Cao W.C."/>
        </authorList>
    </citation>
    <scope>NUCLEOTIDE SEQUENCE</scope>
    <source>
        <strain evidence="8">Rmic-2018</strain>
    </source>
</reference>
<sequence length="183" mass="21094">MDQHSIHFYPSENSVMPGYIKDNPEFTKYWLQRYRLFSRFDQGIKMDEESWFSVTPENIAKHIADRCKANVVIDGFCGAGGNTIQFARVCSRVIAVDINPARVELARHNAAIYGVADKIKFIVGDFLEVAPRLHGDVVFLSLPWGGPSYQQKWSFDLRDMEPNLYPFRYCSLKETQNCFDNIL</sequence>
<dbReference type="CDD" id="cd02440">
    <property type="entry name" value="AdoMet_MTases"/>
    <property type="match status" value="1"/>
</dbReference>
<keyword evidence="9" id="KW-1185">Reference proteome</keyword>
<comment type="catalytic activity">
    <reaction evidence="6">
        <text>a 5'-end (N(7)-methyl 5'-triphosphoguanosine)-ribonucleoside in snRNA + S-adenosyl-L-methionine = a 5'-end (N(2),N(7)-dimethyl 5'-triphosphoguanosine)-ribonucleoside in snRNA + S-adenosyl-L-homocysteine + H(+)</text>
        <dbReference type="Rhea" id="RHEA:78471"/>
        <dbReference type="Rhea" id="RHEA-COMP:19085"/>
        <dbReference type="Rhea" id="RHEA-COMP:19087"/>
        <dbReference type="ChEBI" id="CHEBI:15378"/>
        <dbReference type="ChEBI" id="CHEBI:57856"/>
        <dbReference type="ChEBI" id="CHEBI:59789"/>
        <dbReference type="ChEBI" id="CHEBI:156461"/>
        <dbReference type="ChEBI" id="CHEBI:172880"/>
    </reaction>
    <physiologicalReaction direction="left-to-right" evidence="6">
        <dbReference type="Rhea" id="RHEA:78472"/>
    </physiologicalReaction>
</comment>
<dbReference type="AlphaFoldDB" id="A0A9J6EA26"/>
<dbReference type="SUPFAM" id="SSF53335">
    <property type="entry name" value="S-adenosyl-L-methionine-dependent methyltransferases"/>
    <property type="match status" value="1"/>
</dbReference>
<dbReference type="PANTHER" id="PTHR14741:SF32">
    <property type="entry name" value="TRIMETHYLGUANOSINE SYNTHASE"/>
    <property type="match status" value="1"/>
</dbReference>
<evidence type="ECO:0000313" key="9">
    <source>
        <dbReference type="Proteomes" id="UP000821866"/>
    </source>
</evidence>
<dbReference type="GO" id="GO:0071164">
    <property type="term" value="F:RNA cap trimethylguanosine synthase activity"/>
    <property type="evidence" value="ECO:0007669"/>
    <property type="project" value="TreeGrafter"/>
</dbReference>
<dbReference type="GO" id="GO:0005634">
    <property type="term" value="C:nucleus"/>
    <property type="evidence" value="ECO:0007669"/>
    <property type="project" value="TreeGrafter"/>
</dbReference>
<comment type="catalytic activity">
    <reaction evidence="3">
        <text>a 5'-end (N(2),N(7)-dimethyl 5'-triphosphoguanosine)-ribonucleoside in snoRNA + S-adenosyl-L-methionine = a 5'-end (N(2),N(2),N(7)-trimethyl 5'-triphosphoguanosine)-ribonucleoside in snoRNA + S-adenosyl-L-homocysteine + H(+)</text>
        <dbReference type="Rhea" id="RHEA:78507"/>
        <dbReference type="Rhea" id="RHEA-COMP:19088"/>
        <dbReference type="Rhea" id="RHEA-COMP:19090"/>
        <dbReference type="ChEBI" id="CHEBI:15378"/>
        <dbReference type="ChEBI" id="CHEBI:57856"/>
        <dbReference type="ChEBI" id="CHEBI:59789"/>
        <dbReference type="ChEBI" id="CHEBI:167623"/>
        <dbReference type="ChEBI" id="CHEBI:172880"/>
    </reaction>
    <physiologicalReaction direction="left-to-right" evidence="3">
        <dbReference type="Rhea" id="RHEA:78508"/>
    </physiologicalReaction>
</comment>
<evidence type="ECO:0000256" key="4">
    <source>
        <dbReference type="ARBA" id="ARBA00048740"/>
    </source>
</evidence>
<dbReference type="InterPro" id="IPR019012">
    <property type="entry name" value="RNA_cap_Gua-N2-MeTrfase"/>
</dbReference>
<evidence type="ECO:0000256" key="2">
    <source>
        <dbReference type="ARBA" id="ARBA00025783"/>
    </source>
</evidence>
<comment type="similarity">
    <text evidence="2">Belongs to the methyltransferase superfamily. Trimethylguanosine synthase family.</text>
</comment>
<dbReference type="VEuPathDB" id="VectorBase:LOC119165620"/>
<evidence type="ECO:0000256" key="6">
    <source>
        <dbReference type="ARBA" id="ARBA00049075"/>
    </source>
</evidence>
<dbReference type="Proteomes" id="UP000821866">
    <property type="component" value="Chromosome 3"/>
</dbReference>
<dbReference type="InterPro" id="IPR029063">
    <property type="entry name" value="SAM-dependent_MTases_sf"/>
</dbReference>